<keyword evidence="10" id="KW-0325">Glycoprotein</keyword>
<dbReference type="Proteomes" id="UP001347796">
    <property type="component" value="Unassembled WGS sequence"/>
</dbReference>
<evidence type="ECO:0000256" key="6">
    <source>
        <dbReference type="ARBA" id="ARBA00022968"/>
    </source>
</evidence>
<evidence type="ECO:0000256" key="3">
    <source>
        <dbReference type="ARBA" id="ARBA00022676"/>
    </source>
</evidence>
<dbReference type="PANTHER" id="PTHR11214:SF314">
    <property type="entry name" value="HEXOSYLTRANSFERASE"/>
    <property type="match status" value="1"/>
</dbReference>
<keyword evidence="7 11" id="KW-1133">Transmembrane helix</keyword>
<dbReference type="AlphaFoldDB" id="A0AAN8K1J3"/>
<evidence type="ECO:0000256" key="7">
    <source>
        <dbReference type="ARBA" id="ARBA00022989"/>
    </source>
</evidence>
<feature type="transmembrane region" description="Helical" evidence="11">
    <location>
        <begin position="36"/>
        <end position="56"/>
    </location>
</feature>
<organism evidence="12 13">
    <name type="scientific">Patella caerulea</name>
    <name type="common">Rayed Mediterranean limpet</name>
    <dbReference type="NCBI Taxonomy" id="87958"/>
    <lineage>
        <taxon>Eukaryota</taxon>
        <taxon>Metazoa</taxon>
        <taxon>Spiralia</taxon>
        <taxon>Lophotrochozoa</taxon>
        <taxon>Mollusca</taxon>
        <taxon>Gastropoda</taxon>
        <taxon>Patellogastropoda</taxon>
        <taxon>Patelloidea</taxon>
        <taxon>Patellidae</taxon>
        <taxon>Patella</taxon>
    </lineage>
</organism>
<gene>
    <name evidence="12" type="ORF">SNE40_010430</name>
</gene>
<dbReference type="EC" id="2.4.1.-" evidence="11"/>
<evidence type="ECO:0000256" key="8">
    <source>
        <dbReference type="ARBA" id="ARBA00023034"/>
    </source>
</evidence>
<dbReference type="GO" id="GO:0006493">
    <property type="term" value="P:protein O-linked glycosylation"/>
    <property type="evidence" value="ECO:0007669"/>
    <property type="project" value="TreeGrafter"/>
</dbReference>
<sequence length="463" mass="54073">MQTSTKNRISGKRTFIGVCLWLYIKFLRRPIQRSPILTDLFLVGFTVLVIYIYLMIRVSSGNVKVEHYQKQYQRIKDYKTVLQPRIVNSKNLVNRRKLETGYKLTNKGRKIRRVRGRGRVLLDQHGNSLLNVNRYIALGKNENDKILHNLGLLLESNVCARKNNKDSRKIDLLLLIFSAASARKNRAVLRKTWLTYTNHNTNNIRYLFLLGKSNESVNNEVKHEHSLYQDILQGDFNDTYHNLTMKTITGLEWAVASCNQTQFLLKTDDDVWMNIPFILQRIKTNYGPLTFTLGGKCGVGQPHRTPHSKYYVPYDIYPYEYYPPYCSGTGYLTTITVATKIINISKSIPFFPLEDIYVALCLKKLGISVQNIQGFYNSRENNIPLCYFKTNKVLMMHSFNSEELDKIWIYNQTCSYTKRVASNTRINKPPPFHVHRNVRPRGMVINGKYRLQGRPLRMDKRRH</sequence>
<dbReference type="PANTHER" id="PTHR11214">
    <property type="entry name" value="BETA-1,3-N-ACETYLGLUCOSAMINYLTRANSFERASE"/>
    <property type="match status" value="1"/>
</dbReference>
<dbReference type="FunFam" id="3.90.550.50:FF:000001">
    <property type="entry name" value="Hexosyltransferase"/>
    <property type="match status" value="1"/>
</dbReference>
<reference evidence="12 13" key="1">
    <citation type="submission" date="2024-01" db="EMBL/GenBank/DDBJ databases">
        <title>The genome of the rayed Mediterranean limpet Patella caerulea (Linnaeus, 1758).</title>
        <authorList>
            <person name="Anh-Thu Weber A."/>
            <person name="Halstead-Nussloch G."/>
        </authorList>
    </citation>
    <scope>NUCLEOTIDE SEQUENCE [LARGE SCALE GENOMIC DNA]</scope>
    <source>
        <strain evidence="12">AATW-2023a</strain>
        <tissue evidence="12">Whole specimen</tissue>
    </source>
</reference>
<keyword evidence="5 11" id="KW-0812">Transmembrane</keyword>
<accession>A0AAN8K1J3</accession>
<dbReference type="EMBL" id="JAZGQO010000007">
    <property type="protein sequence ID" value="KAK6182839.1"/>
    <property type="molecule type" value="Genomic_DNA"/>
</dbReference>
<keyword evidence="13" id="KW-1185">Reference proteome</keyword>
<keyword evidence="9 11" id="KW-0472">Membrane</keyword>
<evidence type="ECO:0000256" key="9">
    <source>
        <dbReference type="ARBA" id="ARBA00023136"/>
    </source>
</evidence>
<dbReference type="InterPro" id="IPR002659">
    <property type="entry name" value="Glyco_trans_31"/>
</dbReference>
<evidence type="ECO:0000313" key="12">
    <source>
        <dbReference type="EMBL" id="KAK6182839.1"/>
    </source>
</evidence>
<dbReference type="Pfam" id="PF01762">
    <property type="entry name" value="Galactosyl_T"/>
    <property type="match status" value="1"/>
</dbReference>
<dbReference type="GO" id="GO:0000139">
    <property type="term" value="C:Golgi membrane"/>
    <property type="evidence" value="ECO:0007669"/>
    <property type="project" value="UniProtKB-SubCell"/>
</dbReference>
<evidence type="ECO:0000256" key="4">
    <source>
        <dbReference type="ARBA" id="ARBA00022679"/>
    </source>
</evidence>
<proteinExistence type="inferred from homology"/>
<keyword evidence="6 11" id="KW-0735">Signal-anchor</keyword>
<evidence type="ECO:0000256" key="11">
    <source>
        <dbReference type="RuleBase" id="RU363063"/>
    </source>
</evidence>
<protein>
    <recommendedName>
        <fullName evidence="11">Hexosyltransferase</fullName>
        <ecNumber evidence="11">2.4.1.-</ecNumber>
    </recommendedName>
</protein>
<dbReference type="GO" id="GO:0016758">
    <property type="term" value="F:hexosyltransferase activity"/>
    <property type="evidence" value="ECO:0007669"/>
    <property type="project" value="InterPro"/>
</dbReference>
<name>A0AAN8K1J3_PATCE</name>
<keyword evidence="8 11" id="KW-0333">Golgi apparatus</keyword>
<comment type="caution">
    <text evidence="12">The sequence shown here is derived from an EMBL/GenBank/DDBJ whole genome shotgun (WGS) entry which is preliminary data.</text>
</comment>
<comment type="subcellular location">
    <subcellularLocation>
        <location evidence="1 11">Golgi apparatus membrane</location>
        <topology evidence="1 11">Single-pass type II membrane protein</topology>
    </subcellularLocation>
</comment>
<evidence type="ECO:0000256" key="2">
    <source>
        <dbReference type="ARBA" id="ARBA00008661"/>
    </source>
</evidence>
<comment type="similarity">
    <text evidence="2 11">Belongs to the glycosyltransferase 31 family.</text>
</comment>
<dbReference type="Gene3D" id="3.90.550.50">
    <property type="match status" value="1"/>
</dbReference>
<evidence type="ECO:0000256" key="1">
    <source>
        <dbReference type="ARBA" id="ARBA00004323"/>
    </source>
</evidence>
<keyword evidence="3 11" id="KW-0328">Glycosyltransferase</keyword>
<keyword evidence="4" id="KW-0808">Transferase</keyword>
<evidence type="ECO:0000256" key="5">
    <source>
        <dbReference type="ARBA" id="ARBA00022692"/>
    </source>
</evidence>
<evidence type="ECO:0000313" key="13">
    <source>
        <dbReference type="Proteomes" id="UP001347796"/>
    </source>
</evidence>
<evidence type="ECO:0000256" key="10">
    <source>
        <dbReference type="ARBA" id="ARBA00023180"/>
    </source>
</evidence>